<feature type="domain" description="Response regulatory" evidence="15">
    <location>
        <begin position="1059"/>
        <end position="1174"/>
    </location>
</feature>
<protein>
    <recommendedName>
        <fullName evidence="2">histidine kinase</fullName>
        <ecNumber evidence="2">2.7.13.3</ecNumber>
    </recommendedName>
</protein>
<evidence type="ECO:0000256" key="6">
    <source>
        <dbReference type="ARBA" id="ARBA00022777"/>
    </source>
</evidence>
<dbReference type="Gene3D" id="2.130.10.10">
    <property type="entry name" value="YVTN repeat-like/Quinoprotein amine dehydrogenase"/>
    <property type="match status" value="2"/>
</dbReference>
<dbReference type="PRINTS" id="PR00344">
    <property type="entry name" value="BCTRLSENSOR"/>
</dbReference>
<dbReference type="Pfam" id="PF02518">
    <property type="entry name" value="HATPase_c"/>
    <property type="match status" value="1"/>
</dbReference>
<dbReference type="Pfam" id="PF00072">
    <property type="entry name" value="Response_reg"/>
    <property type="match status" value="1"/>
</dbReference>
<dbReference type="SMART" id="SM00387">
    <property type="entry name" value="HATPase_c"/>
    <property type="match status" value="1"/>
</dbReference>
<evidence type="ECO:0000259" key="15">
    <source>
        <dbReference type="PROSITE" id="PS50110"/>
    </source>
</evidence>
<dbReference type="Gene3D" id="2.60.40.10">
    <property type="entry name" value="Immunoglobulins"/>
    <property type="match status" value="1"/>
</dbReference>
<feature type="modified residue" description="4-aspartylphosphate" evidence="11">
    <location>
        <position position="1107"/>
    </location>
</feature>
<dbReference type="PANTHER" id="PTHR43547:SF2">
    <property type="entry name" value="HYBRID SIGNAL TRANSDUCTION HISTIDINE KINASE C"/>
    <property type="match status" value="1"/>
</dbReference>
<sequence length="1307" mass="148713">MYRILLLVSVWYISQVMLVGQNINYQNFDNIILDTEASSINCFAQDKQGIIWIGSSKGLFSYNGYTARNHFSYNNRSNTQVHCILVFDDTYLYLGTDNGILKFNCKTDQYEDSEALSHLTDVRAIAQQGDLLWIGSLNGLYKYRISGKKLDMIPTGTVSGLPHKTIYSLIVSKDNTLYAGTYDGLARLQTGRSHFETVKLPVDRKRSNLFINSLFEDKKTGHIWIGTEGALYNYIPASGIVSETSQFHDNSVKSLSVDNEGDLLVATDNGLYIYNEANSSTQHIVHDSRNSKSLSNNIVWNIFADNSGNIWLGTDYGISLAHYNRDVQTISISQLTGIGEGNRFHSIFKDSRGNFWFGGSNGLIFDPDTNGSAKRTIWYRMGDKEYPISHNRIRHIYEDKGHNLWIATDGSISRYDYNRNQFVHYSITDSTGTFNSNWAYYIFEDDKRQLWIATCLGGLFVVNKDRLIASQGTYVADKHYSAQNGLSGNFINQILPDSYGNVWALLHNNGIIKIDIKNNRIDKIPIDDIPEGTLPNYLISDRNGIIWVGYRGGVASLNPVNNISHAVRFTTFSYSEVLSMTEVGEHIWVSTTEGIWVVNRKTYSIQKLDITNRAYTCSYYDKEANRIYMGGADQYTILSPDILQKQAYSHQVVLTSLYVNDKLYEAGTDYTGNSIRYLDHIKLNYRQNSITIEFSDLLFSERSANSYVYKLEGFEDKWNGIKHNSNRISYTNLEYGKYELVISKLDAYGKPSDKAFTFRIEITPPWYYTIWAKTVYVLLALGLILWIINFFRVRNNLRIERIEKEKTLELSNLKMDFFTNVSHEFKTPLSMIIAPVSKLLHETKDVQKKRQLEAIQKNALKINSLIRQILDFNRTENISSGLILSRVEFVEFARSLFSVYEDGYKDKPLSFIFTSNKEKIYIYMDVLKIEAVLNNLVSNACKYTERGAVSLTLTYHEDTRMLDIEVSDTGIGIPQDETTYVFERFYQSSKTSKDKEGTGIGLYLVKTYTDQHNGTVKISSEENKGTTIIVSLPANDDDPEEVIAEEETDATPLSEDLPSVLIVEDNPEIAGFVFDTLSEKYNCRIAHNGKQGLDICLQTLPQLVIADIMMPVMDGLEMVRQMRKNIPTSTIPVIMLTAKDDKNTELESISLHVEAFIPKPFDPEILLSKAEQLLSSKQQLESKLRIETISTPQAIEATSPDEKFLSSITRIIEDKVADPDLNVNSLSTISGIGSKQIYRKLKQLTGMSPVEYIRKIRMKKAAILFTQNKFTIAEVMYMVGFSNPSYFAKCFQAEFGKTPKQFLEENT</sequence>
<keyword evidence="17" id="KW-1185">Reference proteome</keyword>
<dbReference type="Pfam" id="PF07494">
    <property type="entry name" value="Reg_prop"/>
    <property type="match status" value="4"/>
</dbReference>
<evidence type="ECO:0000259" key="14">
    <source>
        <dbReference type="PROSITE" id="PS50109"/>
    </source>
</evidence>
<dbReference type="InterPro" id="IPR018060">
    <property type="entry name" value="HTH_AraC"/>
</dbReference>
<proteinExistence type="predicted"/>
<dbReference type="EMBL" id="FQUC01000004">
    <property type="protein sequence ID" value="SHF16143.1"/>
    <property type="molecule type" value="Genomic_DNA"/>
</dbReference>
<evidence type="ECO:0000256" key="1">
    <source>
        <dbReference type="ARBA" id="ARBA00000085"/>
    </source>
</evidence>
<accession>A0A1M4ZDL6</accession>
<evidence type="ECO:0000256" key="4">
    <source>
        <dbReference type="ARBA" id="ARBA00022679"/>
    </source>
</evidence>
<dbReference type="InterPro" id="IPR003661">
    <property type="entry name" value="HisK_dim/P_dom"/>
</dbReference>
<dbReference type="InterPro" id="IPR015943">
    <property type="entry name" value="WD40/YVTN_repeat-like_dom_sf"/>
</dbReference>
<feature type="transmembrane region" description="Helical" evidence="12">
    <location>
        <begin position="766"/>
        <end position="791"/>
    </location>
</feature>
<dbReference type="Proteomes" id="UP000184480">
    <property type="component" value="Unassembled WGS sequence"/>
</dbReference>
<dbReference type="InterPro" id="IPR011123">
    <property type="entry name" value="Y_Y_Y"/>
</dbReference>
<dbReference type="SUPFAM" id="SSF46689">
    <property type="entry name" value="Homeodomain-like"/>
    <property type="match status" value="1"/>
</dbReference>
<dbReference type="InterPro" id="IPR003594">
    <property type="entry name" value="HATPase_dom"/>
</dbReference>
<keyword evidence="12" id="KW-0472">Membrane</keyword>
<dbReference type="InterPro" id="IPR036097">
    <property type="entry name" value="HisK_dim/P_sf"/>
</dbReference>
<keyword evidence="5" id="KW-0547">Nucleotide-binding</keyword>
<dbReference type="SMART" id="SM00388">
    <property type="entry name" value="HisKA"/>
    <property type="match status" value="1"/>
</dbReference>
<keyword evidence="3 11" id="KW-0597">Phosphoprotein</keyword>
<evidence type="ECO:0000256" key="2">
    <source>
        <dbReference type="ARBA" id="ARBA00012438"/>
    </source>
</evidence>
<feature type="domain" description="HTH araC/xylS-type" evidence="13">
    <location>
        <begin position="1206"/>
        <end position="1305"/>
    </location>
</feature>
<dbReference type="InterPro" id="IPR004358">
    <property type="entry name" value="Sig_transdc_His_kin-like_C"/>
</dbReference>
<dbReference type="CDD" id="cd00082">
    <property type="entry name" value="HisKA"/>
    <property type="match status" value="1"/>
</dbReference>
<evidence type="ECO:0000256" key="7">
    <source>
        <dbReference type="ARBA" id="ARBA00022840"/>
    </source>
</evidence>
<dbReference type="GO" id="GO:0043565">
    <property type="term" value="F:sequence-specific DNA binding"/>
    <property type="evidence" value="ECO:0007669"/>
    <property type="project" value="InterPro"/>
</dbReference>
<keyword evidence="9" id="KW-0805">Transcription regulation</keyword>
<keyword evidence="12" id="KW-0812">Transmembrane</keyword>
<dbReference type="GO" id="GO:0003700">
    <property type="term" value="F:DNA-binding transcription factor activity"/>
    <property type="evidence" value="ECO:0007669"/>
    <property type="project" value="InterPro"/>
</dbReference>
<dbReference type="InterPro" id="IPR036890">
    <property type="entry name" value="HATPase_C_sf"/>
</dbReference>
<keyword evidence="12" id="KW-1133">Transmembrane helix</keyword>
<evidence type="ECO:0000313" key="17">
    <source>
        <dbReference type="Proteomes" id="UP000184480"/>
    </source>
</evidence>
<dbReference type="Gene3D" id="1.10.10.60">
    <property type="entry name" value="Homeodomain-like"/>
    <property type="match status" value="2"/>
</dbReference>
<dbReference type="EC" id="2.7.13.3" evidence="2"/>
<reference evidence="17" key="1">
    <citation type="submission" date="2016-11" db="EMBL/GenBank/DDBJ databases">
        <authorList>
            <person name="Varghese N."/>
            <person name="Submissions S."/>
        </authorList>
    </citation>
    <scope>NUCLEOTIDE SEQUENCE [LARGE SCALE GENOMIC DNA]</scope>
    <source>
        <strain evidence="17">DSM 27370</strain>
    </source>
</reference>
<dbReference type="SUPFAM" id="SSF55874">
    <property type="entry name" value="ATPase domain of HSP90 chaperone/DNA topoisomerase II/histidine kinase"/>
    <property type="match status" value="1"/>
</dbReference>
<name>A0A1M4ZDL6_9BACT</name>
<dbReference type="STRING" id="1346286.SAMN05444362_10459"/>
<dbReference type="SUPFAM" id="SSF52172">
    <property type="entry name" value="CheY-like"/>
    <property type="match status" value="1"/>
</dbReference>
<dbReference type="InterPro" id="IPR011110">
    <property type="entry name" value="Reg_prop"/>
</dbReference>
<evidence type="ECO:0000256" key="10">
    <source>
        <dbReference type="ARBA" id="ARBA00023163"/>
    </source>
</evidence>
<dbReference type="Gene3D" id="3.40.50.2300">
    <property type="match status" value="1"/>
</dbReference>
<dbReference type="InterPro" id="IPR009057">
    <property type="entry name" value="Homeodomain-like_sf"/>
</dbReference>
<dbReference type="InterPro" id="IPR001789">
    <property type="entry name" value="Sig_transdc_resp-reg_receiver"/>
</dbReference>
<evidence type="ECO:0000256" key="9">
    <source>
        <dbReference type="ARBA" id="ARBA00023015"/>
    </source>
</evidence>
<dbReference type="SUPFAM" id="SSF47384">
    <property type="entry name" value="Homodimeric domain of signal transducing histidine kinase"/>
    <property type="match status" value="1"/>
</dbReference>
<keyword evidence="8" id="KW-0902">Two-component regulatory system</keyword>
<dbReference type="SMART" id="SM00448">
    <property type="entry name" value="REC"/>
    <property type="match status" value="1"/>
</dbReference>
<dbReference type="PROSITE" id="PS50109">
    <property type="entry name" value="HIS_KIN"/>
    <property type="match status" value="1"/>
</dbReference>
<comment type="catalytic activity">
    <reaction evidence="1">
        <text>ATP + protein L-histidine = ADP + protein N-phospho-L-histidine.</text>
        <dbReference type="EC" id="2.7.13.3"/>
    </reaction>
</comment>
<dbReference type="OrthoDB" id="1109008at2"/>
<dbReference type="CDD" id="cd17574">
    <property type="entry name" value="REC_OmpR"/>
    <property type="match status" value="1"/>
</dbReference>
<dbReference type="PROSITE" id="PS01124">
    <property type="entry name" value="HTH_ARAC_FAMILY_2"/>
    <property type="match status" value="1"/>
</dbReference>
<dbReference type="Gene3D" id="1.10.287.130">
    <property type="match status" value="1"/>
</dbReference>
<gene>
    <name evidence="16" type="ORF">SAMN05444362_10459</name>
</gene>
<dbReference type="Pfam" id="PF12833">
    <property type="entry name" value="HTH_18"/>
    <property type="match status" value="1"/>
</dbReference>
<dbReference type="FunFam" id="3.30.565.10:FF:000037">
    <property type="entry name" value="Hybrid sensor histidine kinase/response regulator"/>
    <property type="match status" value="1"/>
</dbReference>
<evidence type="ECO:0000256" key="5">
    <source>
        <dbReference type="ARBA" id="ARBA00022741"/>
    </source>
</evidence>
<dbReference type="SMART" id="SM00342">
    <property type="entry name" value="HTH_ARAC"/>
    <property type="match status" value="1"/>
</dbReference>
<evidence type="ECO:0000259" key="13">
    <source>
        <dbReference type="PROSITE" id="PS01124"/>
    </source>
</evidence>
<dbReference type="PANTHER" id="PTHR43547">
    <property type="entry name" value="TWO-COMPONENT HISTIDINE KINASE"/>
    <property type="match status" value="1"/>
</dbReference>
<dbReference type="PROSITE" id="PS50110">
    <property type="entry name" value="RESPONSE_REGULATORY"/>
    <property type="match status" value="1"/>
</dbReference>
<evidence type="ECO:0000256" key="11">
    <source>
        <dbReference type="PROSITE-ProRule" id="PRU00169"/>
    </source>
</evidence>
<keyword evidence="4" id="KW-0808">Transferase</keyword>
<dbReference type="InterPro" id="IPR011006">
    <property type="entry name" value="CheY-like_superfamily"/>
</dbReference>
<dbReference type="InterPro" id="IPR013783">
    <property type="entry name" value="Ig-like_fold"/>
</dbReference>
<dbReference type="InterPro" id="IPR005467">
    <property type="entry name" value="His_kinase_dom"/>
</dbReference>
<dbReference type="Pfam" id="PF00512">
    <property type="entry name" value="HisKA"/>
    <property type="match status" value="1"/>
</dbReference>
<feature type="domain" description="Histidine kinase" evidence="14">
    <location>
        <begin position="820"/>
        <end position="1036"/>
    </location>
</feature>
<evidence type="ECO:0000313" key="16">
    <source>
        <dbReference type="EMBL" id="SHF16143.1"/>
    </source>
</evidence>
<dbReference type="SUPFAM" id="SSF63829">
    <property type="entry name" value="Calcium-dependent phosphotriesterase"/>
    <property type="match status" value="2"/>
</dbReference>
<keyword evidence="6 16" id="KW-0418">Kinase</keyword>
<dbReference type="GO" id="GO:0005524">
    <property type="term" value="F:ATP binding"/>
    <property type="evidence" value="ECO:0007669"/>
    <property type="project" value="UniProtKB-KW"/>
</dbReference>
<dbReference type="Pfam" id="PF07495">
    <property type="entry name" value="Y_Y_Y"/>
    <property type="match status" value="1"/>
</dbReference>
<dbReference type="RefSeq" id="WP_062181482.1">
    <property type="nucleotide sequence ID" value="NZ_BBXL01000013.1"/>
</dbReference>
<organism evidence="16 17">
    <name type="scientific">Dysgonomonas macrotermitis</name>
    <dbReference type="NCBI Taxonomy" id="1346286"/>
    <lineage>
        <taxon>Bacteria</taxon>
        <taxon>Pseudomonadati</taxon>
        <taxon>Bacteroidota</taxon>
        <taxon>Bacteroidia</taxon>
        <taxon>Bacteroidales</taxon>
        <taxon>Dysgonomonadaceae</taxon>
        <taxon>Dysgonomonas</taxon>
    </lineage>
</organism>
<keyword evidence="7" id="KW-0067">ATP-binding</keyword>
<keyword evidence="10" id="KW-0804">Transcription</keyword>
<evidence type="ECO:0000256" key="3">
    <source>
        <dbReference type="ARBA" id="ARBA00022553"/>
    </source>
</evidence>
<dbReference type="Gene3D" id="3.30.565.10">
    <property type="entry name" value="Histidine kinase-like ATPase, C-terminal domain"/>
    <property type="match status" value="1"/>
</dbReference>
<dbReference type="GO" id="GO:0000155">
    <property type="term" value="F:phosphorelay sensor kinase activity"/>
    <property type="evidence" value="ECO:0007669"/>
    <property type="project" value="InterPro"/>
</dbReference>
<evidence type="ECO:0000256" key="8">
    <source>
        <dbReference type="ARBA" id="ARBA00023012"/>
    </source>
</evidence>
<evidence type="ECO:0000256" key="12">
    <source>
        <dbReference type="SAM" id="Phobius"/>
    </source>
</evidence>